<evidence type="ECO:0000256" key="2">
    <source>
        <dbReference type="ARBA" id="ARBA00022801"/>
    </source>
</evidence>
<dbReference type="CDD" id="cd00044">
    <property type="entry name" value="CysPc"/>
    <property type="match status" value="1"/>
</dbReference>
<feature type="compositionally biased region" description="Polar residues" evidence="5">
    <location>
        <begin position="177"/>
        <end position="188"/>
    </location>
</feature>
<evidence type="ECO:0000256" key="3">
    <source>
        <dbReference type="ARBA" id="ARBA00022807"/>
    </source>
</evidence>
<dbReference type="SMART" id="SM00230">
    <property type="entry name" value="CysPc"/>
    <property type="match status" value="1"/>
</dbReference>
<evidence type="ECO:0000256" key="1">
    <source>
        <dbReference type="ARBA" id="ARBA00022670"/>
    </source>
</evidence>
<dbReference type="Gene3D" id="2.60.120.380">
    <property type="match status" value="2"/>
</dbReference>
<dbReference type="Gene3D" id="3.90.70.10">
    <property type="entry name" value="Cysteine proteinases"/>
    <property type="match status" value="1"/>
</dbReference>
<feature type="domain" description="Calpain catalytic" evidence="6">
    <location>
        <begin position="259"/>
        <end position="547"/>
    </location>
</feature>
<dbReference type="SUPFAM" id="SSF49758">
    <property type="entry name" value="Calpain large subunit, middle domain (domain III)"/>
    <property type="match status" value="2"/>
</dbReference>
<keyword evidence="8" id="KW-1185">Reference proteome</keyword>
<accession>A0A3P7DH47</accession>
<feature type="active site" evidence="4">
    <location>
        <position position="465"/>
    </location>
</feature>
<proteinExistence type="predicted"/>
<dbReference type="Pfam" id="PF00648">
    <property type="entry name" value="Peptidase_C2"/>
    <property type="match status" value="1"/>
</dbReference>
<organism evidence="7 8">
    <name type="scientific">Wuchereria bancrofti</name>
    <dbReference type="NCBI Taxonomy" id="6293"/>
    <lineage>
        <taxon>Eukaryota</taxon>
        <taxon>Metazoa</taxon>
        <taxon>Ecdysozoa</taxon>
        <taxon>Nematoda</taxon>
        <taxon>Chromadorea</taxon>
        <taxon>Rhabditida</taxon>
        <taxon>Spirurina</taxon>
        <taxon>Spiruromorpha</taxon>
        <taxon>Filarioidea</taxon>
        <taxon>Onchocercidae</taxon>
        <taxon>Wuchereria</taxon>
    </lineage>
</organism>
<dbReference type="OMA" id="GDYRRGC"/>
<keyword evidence="3 4" id="KW-0788">Thiol protease</keyword>
<dbReference type="Pfam" id="PF04212">
    <property type="entry name" value="MIT"/>
    <property type="match status" value="1"/>
</dbReference>
<dbReference type="InterPro" id="IPR001300">
    <property type="entry name" value="Peptidase_C2_calpain_cat"/>
</dbReference>
<gene>
    <name evidence="7" type="ORF">WBA_LOCUS2507</name>
</gene>
<dbReference type="SUPFAM" id="SSF116846">
    <property type="entry name" value="MIT domain"/>
    <property type="match status" value="2"/>
</dbReference>
<dbReference type="InParanoid" id="A0A3P7DH47"/>
<dbReference type="AlphaFoldDB" id="A0A3P7DH47"/>
<dbReference type="Gene3D" id="1.20.58.80">
    <property type="entry name" value="Phosphotransferase system, lactose/cellobiose-type IIA subunit"/>
    <property type="match status" value="2"/>
</dbReference>
<feature type="active site" evidence="4">
    <location>
        <position position="485"/>
    </location>
</feature>
<dbReference type="OrthoDB" id="167576at2759"/>
<dbReference type="InterPro" id="IPR051297">
    <property type="entry name" value="PalB/RIM13"/>
</dbReference>
<dbReference type="InterPro" id="IPR036181">
    <property type="entry name" value="MIT_dom_sf"/>
</dbReference>
<reference evidence="7 8" key="1">
    <citation type="submission" date="2018-11" db="EMBL/GenBank/DDBJ databases">
        <authorList>
            <consortium name="Pathogen Informatics"/>
        </authorList>
    </citation>
    <scope>NUCLEOTIDE SEQUENCE [LARGE SCALE GENOMIC DNA]</scope>
</reference>
<dbReference type="EMBL" id="UYWW01000704">
    <property type="protein sequence ID" value="VDM09121.1"/>
    <property type="molecule type" value="Genomic_DNA"/>
</dbReference>
<evidence type="ECO:0000256" key="4">
    <source>
        <dbReference type="PROSITE-ProRule" id="PRU00239"/>
    </source>
</evidence>
<name>A0A3P7DH47_WUCBA</name>
<dbReference type="PANTHER" id="PTHR46143:SF1">
    <property type="entry name" value="CALPAIN-7"/>
    <property type="match status" value="1"/>
</dbReference>
<dbReference type="InterPro" id="IPR022683">
    <property type="entry name" value="Calpain_III"/>
</dbReference>
<evidence type="ECO:0000259" key="6">
    <source>
        <dbReference type="PROSITE" id="PS50203"/>
    </source>
</evidence>
<dbReference type="SMART" id="SM00745">
    <property type="entry name" value="MIT"/>
    <property type="match status" value="2"/>
</dbReference>
<protein>
    <recommendedName>
        <fullName evidence="6">Calpain catalytic domain-containing protein</fullName>
    </recommendedName>
</protein>
<feature type="region of interest" description="Disordered" evidence="5">
    <location>
        <begin position="177"/>
        <end position="202"/>
    </location>
</feature>
<dbReference type="Proteomes" id="UP000270924">
    <property type="component" value="Unassembled WGS sequence"/>
</dbReference>
<feature type="active site" evidence="4">
    <location>
        <position position="289"/>
    </location>
</feature>
<dbReference type="FunCoup" id="A0A3P7DH47">
    <property type="interactions" value="2064"/>
</dbReference>
<dbReference type="SUPFAM" id="SSF54001">
    <property type="entry name" value="Cysteine proteinases"/>
    <property type="match status" value="1"/>
</dbReference>
<dbReference type="SMART" id="SM00720">
    <property type="entry name" value="calpain_III"/>
    <property type="match status" value="1"/>
</dbReference>
<sequence length="842" mass="95967">MDEVTYSAQMAIAYDKACQWDAAICFYVDAADSILELIRQGKISSSYKQRAEEYVKRAEIIRLQNASKKSSNIKSQQQLNLERAEFLLHEALDQDEAGNIGEAVILYSQAIELCINTSSTSYDSTVAEKLRQLAKKALDRAEVLKAQKKLRESPTLDLPEPPVDEISDLNINTNFEQSAAKPNSSKTTLAIRRKTGDGDSDRLTKSELTVLATTSNVNGRQYVPFLAVDLKERFAYPTPFTDKHGLLALSDKQAKRLKSWMRPDEFMQSPKVIDRVDSGTIKQSIVSDCSFVASLAISARYESRFKKPLVTSIIYPQNKSGLPLYNPCGKYMIKMHFNGVWRKFDFNSYFPVVIDDRFPIGEYGDFLCSYSQQKNELWVSLLEKAYMKVMGGYDFPGSNSSIDMHALTGWIPERISIKKDWSTNDANAVFGKLFTRYHQGHCLITLATGKMDQLTINRTGLVDAHAYAVLDLRKIEDKQLLMLKNPWTHLRWKGRYSEKDKLSWTPQLCKALDYNPADAQQFDDGVFWIDFKSVCHFFDVFYVNWDPSIFPYTYGLHAMWSAGLGPVKDLYSVADNPQYTLEVNSNGSVAIWILLTRHITDKNDFANNKEYITVMVYKSGKKIYIPCQIFGDIHIVLSIFDKNDVVHKTDPKPIMDAVRLNSPHYLCQMIISECGYQKYTLVVAQYEKMKTIYYTLRVYSTAEFRLQKVKVPYISKKRITGEWKGKTAGGCGNGPSRETYMNNPIYELSLDDGSDDNDVLIELKGPKQYNIGFEIKQFSSLRNKLFETRSSGAFRRGYTILALEEVPAGVYNIQTMTFQQGEEGPFFLTIEASCSFTIKRIQ</sequence>
<evidence type="ECO:0000256" key="5">
    <source>
        <dbReference type="SAM" id="MobiDB-lite"/>
    </source>
</evidence>
<evidence type="ECO:0000313" key="7">
    <source>
        <dbReference type="EMBL" id="VDM09121.1"/>
    </source>
</evidence>
<keyword evidence="2 4" id="KW-0378">Hydrolase</keyword>
<dbReference type="GO" id="GO:0006508">
    <property type="term" value="P:proteolysis"/>
    <property type="evidence" value="ECO:0007669"/>
    <property type="project" value="UniProtKB-KW"/>
</dbReference>
<dbReference type="InterPro" id="IPR022682">
    <property type="entry name" value="Calpain_domain_III"/>
</dbReference>
<dbReference type="Pfam" id="PF01067">
    <property type="entry name" value="Calpain_III"/>
    <property type="match status" value="1"/>
</dbReference>
<keyword evidence="1 4" id="KW-0645">Protease</keyword>
<dbReference type="InterPro" id="IPR038765">
    <property type="entry name" value="Papain-like_cys_pep_sf"/>
</dbReference>
<dbReference type="GO" id="GO:0004198">
    <property type="term" value="F:calcium-dependent cysteine-type endopeptidase activity"/>
    <property type="evidence" value="ECO:0007669"/>
    <property type="project" value="InterPro"/>
</dbReference>
<dbReference type="PANTHER" id="PTHR46143">
    <property type="entry name" value="CALPAIN-7"/>
    <property type="match status" value="1"/>
</dbReference>
<dbReference type="PROSITE" id="PS50203">
    <property type="entry name" value="CALPAIN_CAT"/>
    <property type="match status" value="1"/>
</dbReference>
<dbReference type="InterPro" id="IPR036213">
    <property type="entry name" value="Calpain_III_sf"/>
</dbReference>
<dbReference type="InterPro" id="IPR007330">
    <property type="entry name" value="MIT_dom"/>
</dbReference>
<evidence type="ECO:0000313" key="8">
    <source>
        <dbReference type="Proteomes" id="UP000270924"/>
    </source>
</evidence>